<evidence type="ECO:0008006" key="6">
    <source>
        <dbReference type="Google" id="ProtNLM"/>
    </source>
</evidence>
<dbReference type="EMBL" id="CAKLBC010000805">
    <property type="protein sequence ID" value="CAH0488373.1"/>
    <property type="molecule type" value="Genomic_DNA"/>
</dbReference>
<proteinExistence type="predicted"/>
<dbReference type="SUPFAM" id="SSF52540">
    <property type="entry name" value="P-loop containing nucleoside triphosphate hydrolases"/>
    <property type="match status" value="1"/>
</dbReference>
<protein>
    <recommendedName>
        <fullName evidence="6">DRTGG domain-containing protein</fullName>
    </recommendedName>
</protein>
<reference evidence="3" key="2">
    <citation type="submission" date="2022-12" db="EMBL/GenBank/DDBJ databases">
        <authorList>
            <person name="Webb A."/>
        </authorList>
    </citation>
    <scope>NUCLEOTIDE SEQUENCE</scope>
    <source>
        <strain evidence="3">Pf2</strain>
    </source>
</reference>
<sequence>MTTDSSVHCVIYGRQDDVELAEVLKFLRGFSVLYGSGLVLHSETRVNAAEVDALAAHELEKNLIQVNQQKSGELFARISMDQKEFIVFGKTALLQWMKQQLLESRYSSTTLSPIVQEGSPLRIFVSGDRAQVGKSTVCLGLVGALLRSGYAASDIAYIKPATQCEKPQLVTKFCRQQGITCCDVGPILFYRGFTREFLKGETETSAELLEKAKMKVEEVGRGKKVVVVDGVGYPAVGSICGVSNADIAKKLEAPVVLVGKKGVGDAVDSFSLNATFFESHGVKVLGGIFNRLPNDGYYSLEHCKDNVTAYFKQFQPEKSVYGFLPELTGGGHSAFIAEEAEDRNESMAGVFLTMDEDELAHKVVDAFVRSIDLTKLLADAEAAQTKGKIKSASTNKATSDATKLKQQAKKLKRARQFEIPASFETVELPSFDTLAAATSISTVEMPLSTGQ</sequence>
<dbReference type="Proteomes" id="UP001159659">
    <property type="component" value="Unassembled WGS sequence"/>
</dbReference>
<dbReference type="Proteomes" id="UP001157938">
    <property type="component" value="Unassembled WGS sequence"/>
</dbReference>
<keyword evidence="1" id="KW-0315">Glutamine amidotransferase</keyword>
<comment type="caution">
    <text evidence="3">The sequence shown here is derived from an EMBL/GenBank/DDBJ whole genome shotgun (WGS) entry which is preliminary data.</text>
</comment>
<evidence type="ECO:0000313" key="4">
    <source>
        <dbReference type="Proteomes" id="UP001157938"/>
    </source>
</evidence>
<reference evidence="2 4" key="1">
    <citation type="submission" date="2021-11" db="EMBL/GenBank/DDBJ databases">
        <authorList>
            <person name="Islam A."/>
            <person name="Islam S."/>
            <person name="Flora M.S."/>
            <person name="Rahman M."/>
            <person name="Ziaur R.M."/>
            <person name="Epstein J.H."/>
            <person name="Hassan M."/>
            <person name="Klassen M."/>
            <person name="Woodard K."/>
            <person name="Webb A."/>
            <person name="Webby R.J."/>
            <person name="El Zowalaty M.E."/>
        </authorList>
    </citation>
    <scope>NUCLEOTIDE SEQUENCE [LARGE SCALE GENOMIC DNA]</scope>
    <source>
        <strain evidence="2">Pf1</strain>
    </source>
</reference>
<evidence type="ECO:0000313" key="3">
    <source>
        <dbReference type="EMBL" id="CAI5738128.1"/>
    </source>
</evidence>
<dbReference type="Gene3D" id="3.40.50.300">
    <property type="entry name" value="P-loop containing nucleotide triphosphate hydrolases"/>
    <property type="match status" value="1"/>
</dbReference>
<dbReference type="CDD" id="cd03109">
    <property type="entry name" value="DTBS"/>
    <property type="match status" value="1"/>
</dbReference>
<dbReference type="Pfam" id="PF13500">
    <property type="entry name" value="AAA_26"/>
    <property type="match status" value="1"/>
</dbReference>
<organism evidence="3 5">
    <name type="scientific">Peronospora farinosa</name>
    <dbReference type="NCBI Taxonomy" id="134698"/>
    <lineage>
        <taxon>Eukaryota</taxon>
        <taxon>Sar</taxon>
        <taxon>Stramenopiles</taxon>
        <taxon>Oomycota</taxon>
        <taxon>Peronosporomycetes</taxon>
        <taxon>Peronosporales</taxon>
        <taxon>Peronosporaceae</taxon>
        <taxon>Peronospora</taxon>
    </lineage>
</organism>
<keyword evidence="4" id="KW-1185">Reference proteome</keyword>
<gene>
    <name evidence="2" type="ORF">PFR001_LOCUS3859</name>
    <name evidence="3" type="ORF">PFR002_LOCUS8580</name>
</gene>
<dbReference type="PANTHER" id="PTHR21343:SF10">
    <property type="entry name" value="DRTGG DOMAIN-CONTAINING PROTEIN"/>
    <property type="match status" value="1"/>
</dbReference>
<evidence type="ECO:0000256" key="1">
    <source>
        <dbReference type="ARBA" id="ARBA00022962"/>
    </source>
</evidence>
<dbReference type="InterPro" id="IPR027417">
    <property type="entry name" value="P-loop_NTPase"/>
</dbReference>
<dbReference type="AlphaFoldDB" id="A0AAV0UPH1"/>
<evidence type="ECO:0000313" key="2">
    <source>
        <dbReference type="EMBL" id="CAH0488373.1"/>
    </source>
</evidence>
<name>A0AAV0UPH1_9STRA</name>
<accession>A0AAV0UPH1</accession>
<dbReference type="EMBL" id="CANTFK010000985">
    <property type="protein sequence ID" value="CAI5738128.1"/>
    <property type="molecule type" value="Genomic_DNA"/>
</dbReference>
<dbReference type="PANTHER" id="PTHR21343">
    <property type="entry name" value="DETHIOBIOTIN SYNTHETASE"/>
    <property type="match status" value="1"/>
</dbReference>
<evidence type="ECO:0000313" key="5">
    <source>
        <dbReference type="Proteomes" id="UP001159659"/>
    </source>
</evidence>